<reference evidence="19 20" key="1">
    <citation type="submission" date="2017-08" db="EMBL/GenBank/DDBJ databases">
        <title>Complete genome sequence of Mucilaginibacter sp. strain BJC16-A31.</title>
        <authorList>
            <consortium name="Henan University of Science and Technology"/>
            <person name="You X."/>
        </authorList>
    </citation>
    <scope>NUCLEOTIDE SEQUENCE [LARGE SCALE GENOMIC DNA]</scope>
    <source>
        <strain evidence="19 20">BJC16-A31</strain>
    </source>
</reference>
<keyword evidence="7 16" id="KW-0812">Transmembrane</keyword>
<keyword evidence="4" id="KW-1003">Cell membrane</keyword>
<evidence type="ECO:0000256" key="6">
    <source>
        <dbReference type="ARBA" id="ARBA00022679"/>
    </source>
</evidence>
<dbReference type="FunFam" id="1.10.287.130:FF:000003">
    <property type="entry name" value="Histidine kinase"/>
    <property type="match status" value="1"/>
</dbReference>
<evidence type="ECO:0000256" key="4">
    <source>
        <dbReference type="ARBA" id="ARBA00022475"/>
    </source>
</evidence>
<dbReference type="GO" id="GO:0000155">
    <property type="term" value="F:phosphorelay sensor kinase activity"/>
    <property type="evidence" value="ECO:0007669"/>
    <property type="project" value="InterPro"/>
</dbReference>
<keyword evidence="5 14" id="KW-0597">Phosphoprotein</keyword>
<gene>
    <name evidence="19" type="ORF">MuYL_4275</name>
</gene>
<dbReference type="InterPro" id="IPR003661">
    <property type="entry name" value="HisK_dim/P_dom"/>
</dbReference>
<dbReference type="SUPFAM" id="SSF47384">
    <property type="entry name" value="Homodimeric domain of signal transducing histidine kinase"/>
    <property type="match status" value="1"/>
</dbReference>
<name>A0A223P2A9_9SPHI</name>
<feature type="domain" description="Histidine kinase" evidence="17">
    <location>
        <begin position="858"/>
        <end position="1079"/>
    </location>
</feature>
<dbReference type="CDD" id="cd00082">
    <property type="entry name" value="HisKA"/>
    <property type="match status" value="1"/>
</dbReference>
<dbReference type="Pfam" id="PF00072">
    <property type="entry name" value="Response_reg"/>
    <property type="match status" value="1"/>
</dbReference>
<evidence type="ECO:0000259" key="17">
    <source>
        <dbReference type="PROSITE" id="PS50109"/>
    </source>
</evidence>
<dbReference type="CDD" id="cd17546">
    <property type="entry name" value="REC_hyHK_CKI1_RcsC-like"/>
    <property type="match status" value="1"/>
</dbReference>
<dbReference type="InterPro" id="IPR004358">
    <property type="entry name" value="Sig_transdc_His_kin-like_C"/>
</dbReference>
<accession>A0A223P2A9</accession>
<evidence type="ECO:0000256" key="9">
    <source>
        <dbReference type="ARBA" id="ARBA00022777"/>
    </source>
</evidence>
<evidence type="ECO:0000256" key="13">
    <source>
        <dbReference type="ARBA" id="ARBA00023136"/>
    </source>
</evidence>
<keyword evidence="11 16" id="KW-1133">Transmembrane helix</keyword>
<comment type="subcellular location">
    <subcellularLocation>
        <location evidence="2">Cell membrane</location>
        <topology evidence="2">Multi-pass membrane protein</topology>
    </subcellularLocation>
</comment>
<keyword evidence="6" id="KW-0808">Transferase</keyword>
<dbReference type="InterPro" id="IPR005467">
    <property type="entry name" value="His_kinase_dom"/>
</dbReference>
<dbReference type="InterPro" id="IPR036890">
    <property type="entry name" value="HATPase_C_sf"/>
</dbReference>
<dbReference type="PANTHER" id="PTHR45339:SF1">
    <property type="entry name" value="HYBRID SIGNAL TRANSDUCTION HISTIDINE KINASE J"/>
    <property type="match status" value="1"/>
</dbReference>
<organism evidence="19 20">
    <name type="scientific">Mucilaginibacter xinganensis</name>
    <dbReference type="NCBI Taxonomy" id="1234841"/>
    <lineage>
        <taxon>Bacteria</taxon>
        <taxon>Pseudomonadati</taxon>
        <taxon>Bacteroidota</taxon>
        <taxon>Sphingobacteriia</taxon>
        <taxon>Sphingobacteriales</taxon>
        <taxon>Sphingobacteriaceae</taxon>
        <taxon>Mucilaginibacter</taxon>
    </lineage>
</organism>
<dbReference type="Pfam" id="PF00512">
    <property type="entry name" value="HisKA"/>
    <property type="match status" value="1"/>
</dbReference>
<dbReference type="PROSITE" id="PS50109">
    <property type="entry name" value="HIS_KIN"/>
    <property type="match status" value="1"/>
</dbReference>
<dbReference type="InterPro" id="IPR036097">
    <property type="entry name" value="HisK_dim/P_sf"/>
</dbReference>
<dbReference type="Pfam" id="PF07494">
    <property type="entry name" value="Reg_prop"/>
    <property type="match status" value="3"/>
</dbReference>
<keyword evidence="20" id="KW-1185">Reference proteome</keyword>
<evidence type="ECO:0000313" key="20">
    <source>
        <dbReference type="Proteomes" id="UP000215002"/>
    </source>
</evidence>
<dbReference type="InterPro" id="IPR015943">
    <property type="entry name" value="WD40/YVTN_repeat-like_dom_sf"/>
</dbReference>
<evidence type="ECO:0000313" key="19">
    <source>
        <dbReference type="EMBL" id="ASU36160.1"/>
    </source>
</evidence>
<feature type="transmembrane region" description="Helical" evidence="16">
    <location>
        <begin position="746"/>
        <end position="764"/>
    </location>
</feature>
<sequence length="1360" mass="152321">MGFMWFATDDGLNRFDGYSFTIYRHDKNTPGSLPSSNISKIFEDKIGNILVGSSEGLSIYNRSLNTFTNFVPNKEDDTTLSNPDINAIYQDSKGNIWIGTYSGLNLFDTHTHKFKRFFYTKNHNEIDSHHINAITGDDEGNLWLATSGGLVQFNYGTGVTKKYLNGGKNTLIDNQLNTLLKDKDGNLLLGTAGHGIDLFNLKTRNFTNFSHQSGNTNSLVNNNVFALTPGWDRKIWVGTEDGLNLFDEATGAFTRYLDGETTTSAANNSINCILNCGGILWLGTYESGVRFYDTNLSLFNYYHKEANNPNSLSNNIVTSFSEDEKGYWIGTDGGGLNFLNTATQKFTHYNPLPGNKNAVSGKHVLKLFKDSKNNLWIGYYGDGLDVLNQKTKNFTHYTVGNKANQVSGANIFGIEEDKNGKIWVGMDGEGLEVLDHSKAIKRYKYSTADTLHCLSNNDVRTIYRDRENNMWIGTFGGLNLYNPTADNFTHFNIYNSGLSNNTIISMFEDSHSNFWVGTLGNGLNLYNRQKKTFSEYTFPMGTHYSIINSITEDDNGFLWVSTNAGLISFKPGTNQFRNYTVANNLQGYEFFMGAGLKAENGDLLFGGHKGFNIVVPYQLSGNINAHQVVFTDFQLFNRKVPVGENSVLKKSITQTKEIKLKHEQSVFTIEYSALNYTLPEMTSYAYMLEGFENTWNYVGTQRKATYTNLNPGTYTFKVKAANNDGIWNNTPATIKIIIIPPFYMTWWFRITVVLLLCMLIYSYYRYRIYAIKAQGKRLQKLVNERTSEVVQQSEELQNQSEELQALNEELQAQSEELQAQSGYLQVLNEKLQEQKEQELQARKEAERANKAKSVFLATMSHEIRTPMNGVLGMTSLLCETPLNEEQREYTDVIRISGENLLGVINDILDFSKIESGQMELDHHGFDLRNCIEDVLDVFSEAAAKKQLNLLYQISCGVPEKLIGDQLRIRQILLNLVNNAIKFTGKGEIVVEVNLLEKTGNNLSIGFIIKDTGIGIAAEKQKRLFKAFSQVDASITRSYGGTGLGLVICERLVELMGGTINIESEPGKGTAVLFNITSIADETASATNHYDINTGKDNRVLVIDQSLKTLEILGGQLKQWKLSPVCTSSGSQAWKHLTYGSKFNLVIMGKASEVANPDELVKSIRKINKHIPVIALCSVLEKNIITDESVKTLLKPVKQQQLYNVIQTALAISKPISSEKNGTTILSQQFAEKFPMNILIAEDNIINQKLITKVINKLGYTPQVVNNGTQVLEIMTGNYFDMILMDVQMPELDGLETTRIIRKSKEKQPCIIAMTASAMAEDKAACLEAGMNYFISKPISIQDLVAALERSYNETKIDQIA</sequence>
<dbReference type="CDD" id="cd00156">
    <property type="entry name" value="REC"/>
    <property type="match status" value="1"/>
</dbReference>
<dbReference type="InterPro" id="IPR011006">
    <property type="entry name" value="CheY-like_superfamily"/>
</dbReference>
<keyword evidence="8" id="KW-0547">Nucleotide-binding</keyword>
<evidence type="ECO:0000256" key="14">
    <source>
        <dbReference type="PROSITE-ProRule" id="PRU00169"/>
    </source>
</evidence>
<dbReference type="InterPro" id="IPR003594">
    <property type="entry name" value="HATPase_dom"/>
</dbReference>
<dbReference type="Gene3D" id="1.10.287.130">
    <property type="match status" value="1"/>
</dbReference>
<dbReference type="CDD" id="cd16922">
    <property type="entry name" value="HATPase_EvgS-ArcB-TorS-like"/>
    <property type="match status" value="1"/>
</dbReference>
<dbReference type="SUPFAM" id="SSF55874">
    <property type="entry name" value="ATPase domain of HSP90 chaperone/DNA topoisomerase II/histidine kinase"/>
    <property type="match status" value="1"/>
</dbReference>
<dbReference type="FunFam" id="2.60.40.10:FF:000791">
    <property type="entry name" value="Two-component system sensor histidine kinase/response regulator"/>
    <property type="match status" value="1"/>
</dbReference>
<evidence type="ECO:0000256" key="7">
    <source>
        <dbReference type="ARBA" id="ARBA00022692"/>
    </source>
</evidence>
<dbReference type="EC" id="2.7.13.3" evidence="3"/>
<feature type="domain" description="Response regulatory" evidence="18">
    <location>
        <begin position="1098"/>
        <end position="1209"/>
    </location>
</feature>
<dbReference type="InterPro" id="IPR013783">
    <property type="entry name" value="Ig-like_fold"/>
</dbReference>
<dbReference type="Pfam" id="PF02518">
    <property type="entry name" value="HATPase_c"/>
    <property type="match status" value="1"/>
</dbReference>
<keyword evidence="9" id="KW-0418">Kinase</keyword>
<keyword evidence="13 16" id="KW-0472">Membrane</keyword>
<keyword evidence="15" id="KW-0175">Coiled coil</keyword>
<dbReference type="SUPFAM" id="SSF63829">
    <property type="entry name" value="Calcium-dependent phosphotriesterase"/>
    <property type="match status" value="2"/>
</dbReference>
<comment type="caution">
    <text evidence="14">Lacks conserved residue(s) required for the propagation of feature annotation.</text>
</comment>
<protein>
    <recommendedName>
        <fullName evidence="3">histidine kinase</fullName>
        <ecNumber evidence="3">2.7.13.3</ecNumber>
    </recommendedName>
</protein>
<keyword evidence="10" id="KW-0067">ATP-binding</keyword>
<evidence type="ECO:0000256" key="5">
    <source>
        <dbReference type="ARBA" id="ARBA00022553"/>
    </source>
</evidence>
<evidence type="ECO:0000256" key="11">
    <source>
        <dbReference type="ARBA" id="ARBA00022989"/>
    </source>
</evidence>
<proteinExistence type="predicted"/>
<dbReference type="SMART" id="SM00448">
    <property type="entry name" value="REC"/>
    <property type="match status" value="1"/>
</dbReference>
<feature type="coiled-coil region" evidence="15">
    <location>
        <begin position="786"/>
        <end position="851"/>
    </location>
</feature>
<evidence type="ECO:0000256" key="2">
    <source>
        <dbReference type="ARBA" id="ARBA00004651"/>
    </source>
</evidence>
<dbReference type="Pfam" id="PF07495">
    <property type="entry name" value="Y_Y_Y"/>
    <property type="match status" value="1"/>
</dbReference>
<dbReference type="SMART" id="SM00387">
    <property type="entry name" value="HATPase_c"/>
    <property type="match status" value="1"/>
</dbReference>
<evidence type="ECO:0000256" key="1">
    <source>
        <dbReference type="ARBA" id="ARBA00000085"/>
    </source>
</evidence>
<dbReference type="PANTHER" id="PTHR45339">
    <property type="entry name" value="HYBRID SIGNAL TRANSDUCTION HISTIDINE KINASE J"/>
    <property type="match status" value="1"/>
</dbReference>
<comment type="catalytic activity">
    <reaction evidence="1">
        <text>ATP + protein L-histidine = ADP + protein N-phospho-L-histidine.</text>
        <dbReference type="EC" id="2.7.13.3"/>
    </reaction>
</comment>
<dbReference type="InterPro" id="IPR011123">
    <property type="entry name" value="Y_Y_Y"/>
</dbReference>
<evidence type="ECO:0000256" key="10">
    <source>
        <dbReference type="ARBA" id="ARBA00022840"/>
    </source>
</evidence>
<dbReference type="PRINTS" id="PR00344">
    <property type="entry name" value="BCTRLSENSOR"/>
</dbReference>
<dbReference type="Gene3D" id="3.40.50.2300">
    <property type="match status" value="2"/>
</dbReference>
<evidence type="ECO:0000256" key="12">
    <source>
        <dbReference type="ARBA" id="ARBA00023012"/>
    </source>
</evidence>
<keyword evidence="12" id="KW-0902">Two-component regulatory system</keyword>
<dbReference type="FunFam" id="3.30.565.10:FF:000010">
    <property type="entry name" value="Sensor histidine kinase RcsC"/>
    <property type="match status" value="1"/>
</dbReference>
<dbReference type="Proteomes" id="UP000215002">
    <property type="component" value="Chromosome"/>
</dbReference>
<dbReference type="InterPro" id="IPR011110">
    <property type="entry name" value="Reg_prop"/>
</dbReference>
<dbReference type="Gene3D" id="2.60.40.10">
    <property type="entry name" value="Immunoglobulins"/>
    <property type="match status" value="1"/>
</dbReference>
<dbReference type="Gene3D" id="3.30.565.10">
    <property type="entry name" value="Histidine kinase-like ATPase, C-terminal domain"/>
    <property type="match status" value="1"/>
</dbReference>
<evidence type="ECO:0000256" key="15">
    <source>
        <dbReference type="SAM" id="Coils"/>
    </source>
</evidence>
<dbReference type="GO" id="GO:0005886">
    <property type="term" value="C:plasma membrane"/>
    <property type="evidence" value="ECO:0007669"/>
    <property type="project" value="UniProtKB-SubCell"/>
</dbReference>
<evidence type="ECO:0000256" key="8">
    <source>
        <dbReference type="ARBA" id="ARBA00022741"/>
    </source>
</evidence>
<dbReference type="SUPFAM" id="SSF52172">
    <property type="entry name" value="CheY-like"/>
    <property type="match status" value="2"/>
</dbReference>
<evidence type="ECO:0000259" key="18">
    <source>
        <dbReference type="PROSITE" id="PS50110"/>
    </source>
</evidence>
<dbReference type="Gene3D" id="2.130.10.10">
    <property type="entry name" value="YVTN repeat-like/Quinoprotein amine dehydrogenase"/>
    <property type="match status" value="2"/>
</dbReference>
<dbReference type="KEGG" id="muc:MuYL_4275"/>
<feature type="domain" description="Response regulatory" evidence="18">
    <location>
        <begin position="1236"/>
        <end position="1351"/>
    </location>
</feature>
<dbReference type="EMBL" id="CP022743">
    <property type="protein sequence ID" value="ASU36160.1"/>
    <property type="molecule type" value="Genomic_DNA"/>
</dbReference>
<dbReference type="GO" id="GO:0005524">
    <property type="term" value="F:ATP binding"/>
    <property type="evidence" value="ECO:0007669"/>
    <property type="project" value="UniProtKB-KW"/>
</dbReference>
<feature type="modified residue" description="4-aspartylphosphate" evidence="14">
    <location>
        <position position="1285"/>
    </location>
</feature>
<dbReference type="SMART" id="SM00388">
    <property type="entry name" value="HisKA"/>
    <property type="match status" value="1"/>
</dbReference>
<dbReference type="InterPro" id="IPR001789">
    <property type="entry name" value="Sig_transdc_resp-reg_receiver"/>
</dbReference>
<evidence type="ECO:0000256" key="16">
    <source>
        <dbReference type="SAM" id="Phobius"/>
    </source>
</evidence>
<dbReference type="CDD" id="cd00146">
    <property type="entry name" value="PKD"/>
    <property type="match status" value="1"/>
</dbReference>
<evidence type="ECO:0000256" key="3">
    <source>
        <dbReference type="ARBA" id="ARBA00012438"/>
    </source>
</evidence>
<dbReference type="PROSITE" id="PS50110">
    <property type="entry name" value="RESPONSE_REGULATORY"/>
    <property type="match status" value="2"/>
</dbReference>